<evidence type="ECO:0000259" key="3">
    <source>
        <dbReference type="Pfam" id="PF02023"/>
    </source>
</evidence>
<dbReference type="Proteomes" id="UP000085678">
    <property type="component" value="Unplaced"/>
</dbReference>
<keyword evidence="4" id="KW-1185">Reference proteome</keyword>
<name>A0A2R2MMM6_LINAN</name>
<feature type="region of interest" description="Disordered" evidence="2">
    <location>
        <begin position="102"/>
        <end position="124"/>
    </location>
</feature>
<keyword evidence="1" id="KW-0175">Coiled coil</keyword>
<dbReference type="GeneID" id="112041841"/>
<accession>A0A2R2MMM6</accession>
<organism evidence="4 5">
    <name type="scientific">Lingula anatina</name>
    <name type="common">Brachiopod</name>
    <name type="synonym">Lingula unguis</name>
    <dbReference type="NCBI Taxonomy" id="7574"/>
    <lineage>
        <taxon>Eukaryota</taxon>
        <taxon>Metazoa</taxon>
        <taxon>Spiralia</taxon>
        <taxon>Lophotrochozoa</taxon>
        <taxon>Brachiopoda</taxon>
        <taxon>Linguliformea</taxon>
        <taxon>Lingulata</taxon>
        <taxon>Lingulida</taxon>
        <taxon>Linguloidea</taxon>
        <taxon>Lingulidae</taxon>
        <taxon>Lingula</taxon>
    </lineage>
</organism>
<dbReference type="Gene3D" id="1.10.4020.10">
    <property type="entry name" value="DNA breaking-rejoining enzymes"/>
    <property type="match status" value="1"/>
</dbReference>
<sequence>MDTSKYISDGQKLGYEAEQLREYVAKCEQQYLEREERARVREDERKRQELEVLRLNHELEMEKQELDRKFQREEQQRALEKEHMEIEKMKLQVQLGEQKTKFSASTSGETKVKAPRPKLPAFDENKDDMDAFLDRFERFASSQQWPRESWSVSLSPLLTGKGLQAYSSMPAEEANNYDNLKVALLKRYMLTEEGFRIKFRNCKPDSGETVFQFVARMKRYYQRWKELSEVEDTVESLNDLIIREQFMSTCSNELSVFLKERKPRTVDEMTRLAEQYLEAHSGSPVKGRNNFRVEAIKGSDNVGADYLSRLC</sequence>
<dbReference type="STRING" id="7574.A0A2R2MMM6"/>
<evidence type="ECO:0000313" key="4">
    <source>
        <dbReference type="Proteomes" id="UP000085678"/>
    </source>
</evidence>
<reference evidence="5" key="1">
    <citation type="submission" date="2025-08" db="UniProtKB">
        <authorList>
            <consortium name="RefSeq"/>
        </authorList>
    </citation>
    <scope>IDENTIFICATION</scope>
    <source>
        <tissue evidence="5">Gonads</tissue>
    </source>
</reference>
<dbReference type="OrthoDB" id="10051775at2759"/>
<proteinExistence type="predicted"/>
<gene>
    <name evidence="5" type="primary">LOC112041841</name>
</gene>
<dbReference type="PANTHER" id="PTHR46888">
    <property type="entry name" value="ZINC KNUCKLE DOMAINCONTAINING PROTEIN-RELATED"/>
    <property type="match status" value="1"/>
</dbReference>
<dbReference type="InterPro" id="IPR003309">
    <property type="entry name" value="SCAN_dom"/>
</dbReference>
<dbReference type="PANTHER" id="PTHR46888:SF1">
    <property type="entry name" value="RIBONUCLEASE H"/>
    <property type="match status" value="1"/>
</dbReference>
<dbReference type="InParanoid" id="A0A2R2MMM6"/>
<dbReference type="AlphaFoldDB" id="A0A2R2MMM6"/>
<dbReference type="Pfam" id="PF02023">
    <property type="entry name" value="SCAN"/>
    <property type="match status" value="1"/>
</dbReference>
<protein>
    <submittedName>
        <fullName evidence="5">Uncharacterized protein LOC112041841 isoform X1</fullName>
    </submittedName>
</protein>
<evidence type="ECO:0000256" key="2">
    <source>
        <dbReference type="SAM" id="MobiDB-lite"/>
    </source>
</evidence>
<feature type="domain" description="SCAN box" evidence="3">
    <location>
        <begin position="193"/>
        <end position="280"/>
    </location>
</feature>
<feature type="coiled-coil region" evidence="1">
    <location>
        <begin position="40"/>
        <end position="92"/>
    </location>
</feature>
<dbReference type="InterPro" id="IPR038269">
    <property type="entry name" value="SCAN_sf"/>
</dbReference>
<evidence type="ECO:0000313" key="5">
    <source>
        <dbReference type="RefSeq" id="XP_023931307.1"/>
    </source>
</evidence>
<evidence type="ECO:0000256" key="1">
    <source>
        <dbReference type="SAM" id="Coils"/>
    </source>
</evidence>
<dbReference type="KEGG" id="lak:112041841"/>
<dbReference type="RefSeq" id="XP_023931307.1">
    <property type="nucleotide sequence ID" value="XM_024075539.1"/>
</dbReference>
<dbReference type="SUPFAM" id="SSF47353">
    <property type="entry name" value="Retrovirus capsid dimerization domain-like"/>
    <property type="match status" value="1"/>
</dbReference>